<evidence type="ECO:0000313" key="5">
    <source>
        <dbReference type="Proteomes" id="UP000658642"/>
    </source>
</evidence>
<dbReference type="Proteomes" id="UP000658642">
    <property type="component" value="Unassembled WGS sequence"/>
</dbReference>
<comment type="caution">
    <text evidence="4">The sequence shown here is derived from an EMBL/GenBank/DDBJ whole genome shotgun (WGS) entry which is preliminary data.</text>
</comment>
<dbReference type="AlphaFoldDB" id="A0A852NVY3"/>
<dbReference type="GO" id="GO:0008009">
    <property type="term" value="F:chemokine activity"/>
    <property type="evidence" value="ECO:0007669"/>
    <property type="project" value="InterPro"/>
</dbReference>
<dbReference type="GO" id="GO:0005615">
    <property type="term" value="C:extracellular space"/>
    <property type="evidence" value="ECO:0007669"/>
    <property type="project" value="UniProtKB-KW"/>
</dbReference>
<protein>
    <submittedName>
        <fullName evidence="4">CCL13 protein</fullName>
    </submittedName>
</protein>
<feature type="signal peptide" evidence="2">
    <location>
        <begin position="1"/>
        <end position="21"/>
    </location>
</feature>
<feature type="non-terminal residue" evidence="4">
    <location>
        <position position="93"/>
    </location>
</feature>
<dbReference type="GO" id="GO:0006955">
    <property type="term" value="P:immune response"/>
    <property type="evidence" value="ECO:0007669"/>
    <property type="project" value="InterPro"/>
</dbReference>
<dbReference type="SMART" id="SM00199">
    <property type="entry name" value="SCY"/>
    <property type="match status" value="1"/>
</dbReference>
<dbReference type="EMBL" id="WBMZ01004459">
    <property type="protein sequence ID" value="NXY16293.1"/>
    <property type="molecule type" value="Genomic_DNA"/>
</dbReference>
<accession>A0A852NVY3</accession>
<evidence type="ECO:0000256" key="2">
    <source>
        <dbReference type="SAM" id="SignalP"/>
    </source>
</evidence>
<dbReference type="InterPro" id="IPR036048">
    <property type="entry name" value="Interleukin_8-like_sf"/>
</dbReference>
<dbReference type="SUPFAM" id="SSF54117">
    <property type="entry name" value="Interleukin 8-like chemokines"/>
    <property type="match status" value="1"/>
</dbReference>
<keyword evidence="1" id="KW-0202">Cytokine</keyword>
<evidence type="ECO:0000259" key="3">
    <source>
        <dbReference type="SMART" id="SM00199"/>
    </source>
</evidence>
<organism evidence="4 5">
    <name type="scientific">Atrichornis clamosus</name>
    <dbReference type="NCBI Taxonomy" id="449594"/>
    <lineage>
        <taxon>Eukaryota</taxon>
        <taxon>Metazoa</taxon>
        <taxon>Chordata</taxon>
        <taxon>Craniata</taxon>
        <taxon>Vertebrata</taxon>
        <taxon>Euteleostomi</taxon>
        <taxon>Archelosauria</taxon>
        <taxon>Archosauria</taxon>
        <taxon>Dinosauria</taxon>
        <taxon>Saurischia</taxon>
        <taxon>Theropoda</taxon>
        <taxon>Coelurosauria</taxon>
        <taxon>Aves</taxon>
        <taxon>Neognathae</taxon>
        <taxon>Neoaves</taxon>
        <taxon>Telluraves</taxon>
        <taxon>Australaves</taxon>
        <taxon>Passeriformes</taxon>
        <taxon>Menuridae</taxon>
        <taxon>Atrichornis</taxon>
    </lineage>
</organism>
<evidence type="ECO:0000313" key="4">
    <source>
        <dbReference type="EMBL" id="NXY16293.1"/>
    </source>
</evidence>
<evidence type="ECO:0000256" key="1">
    <source>
        <dbReference type="ARBA" id="ARBA00022514"/>
    </source>
</evidence>
<keyword evidence="2" id="KW-0732">Signal</keyword>
<feature type="domain" description="Chemokine interleukin-8-like" evidence="3">
    <location>
        <begin position="28"/>
        <end position="87"/>
    </location>
</feature>
<dbReference type="InterPro" id="IPR001811">
    <property type="entry name" value="Chemokine_IL8-like_dom"/>
</dbReference>
<sequence length="93" mass="10536">MKISLVLLTLLLAAPWTGSQGLSFRRPGITCCSKEKFFRRKIPEFRIKGYQYTASLCPHRAALVKLSKGTLCVDPDVGWFQKYLQQKPTLTST</sequence>
<proteinExistence type="predicted"/>
<dbReference type="Gene3D" id="2.40.50.40">
    <property type="match status" value="1"/>
</dbReference>
<dbReference type="OrthoDB" id="9834099at2759"/>
<dbReference type="Pfam" id="PF00048">
    <property type="entry name" value="IL8"/>
    <property type="match status" value="1"/>
</dbReference>
<keyword evidence="5" id="KW-1185">Reference proteome</keyword>
<feature type="non-terminal residue" evidence="4">
    <location>
        <position position="1"/>
    </location>
</feature>
<gene>
    <name evidence="4" type="primary">Ccl13</name>
    <name evidence="4" type="ORF">ATRCLA_R15228</name>
</gene>
<name>A0A852NVY3_9PASS</name>
<reference evidence="4" key="1">
    <citation type="submission" date="2020-02" db="EMBL/GenBank/DDBJ databases">
        <title>Bird 10,000 Genomes (B10K) Project - Family phase.</title>
        <authorList>
            <person name="Zhang G."/>
        </authorList>
    </citation>
    <scope>NUCLEOTIDE SEQUENCE</scope>
    <source>
        <strain evidence="4">B10K-DU-029-61</strain>
        <tissue evidence="4">Blood</tissue>
    </source>
</reference>
<feature type="chain" id="PRO_5032666680" evidence="2">
    <location>
        <begin position="22"/>
        <end position="93"/>
    </location>
</feature>